<keyword evidence="6 7" id="KW-0961">Cell wall biogenesis/degradation</keyword>
<dbReference type="EC" id="4.2.2.29" evidence="7"/>
<feature type="region of interest" description="Disordered" evidence="8">
    <location>
        <begin position="1"/>
        <end position="189"/>
    </location>
</feature>
<evidence type="ECO:0000256" key="2">
    <source>
        <dbReference type="ARBA" id="ARBA00022692"/>
    </source>
</evidence>
<evidence type="ECO:0000313" key="10">
    <source>
        <dbReference type="Proteomes" id="UP001162834"/>
    </source>
</evidence>
<dbReference type="GO" id="GO:0008932">
    <property type="term" value="F:lytic endotransglycosylase activity"/>
    <property type="evidence" value="ECO:0007669"/>
    <property type="project" value="UniProtKB-UniRule"/>
</dbReference>
<feature type="site" description="Important for catalytic activity" evidence="7">
    <location>
        <position position="413"/>
    </location>
</feature>
<dbReference type="CDD" id="cd08010">
    <property type="entry name" value="MltG_like"/>
    <property type="match status" value="1"/>
</dbReference>
<dbReference type="NCBIfam" id="TIGR00247">
    <property type="entry name" value="endolytic transglycosylase MltG"/>
    <property type="match status" value="1"/>
</dbReference>
<name>A0A9E6XZ48_9ACTN</name>
<gene>
    <name evidence="7 9" type="primary">mltG</name>
    <name evidence="9" type="ORF">DSM104329_03544</name>
</gene>
<keyword evidence="4 7" id="KW-0472">Membrane</keyword>
<evidence type="ECO:0000256" key="3">
    <source>
        <dbReference type="ARBA" id="ARBA00022989"/>
    </source>
</evidence>
<evidence type="ECO:0000256" key="7">
    <source>
        <dbReference type="HAMAP-Rule" id="MF_02065"/>
    </source>
</evidence>
<feature type="compositionally biased region" description="Low complexity" evidence="8">
    <location>
        <begin position="62"/>
        <end position="82"/>
    </location>
</feature>
<dbReference type="KEGG" id="sbae:DSM104329_03544"/>
<dbReference type="InterPro" id="IPR003770">
    <property type="entry name" value="MLTG-like"/>
</dbReference>
<keyword evidence="3 7" id="KW-1133">Transmembrane helix</keyword>
<sequence length="541" mass="58928">MEVEDEAPPYLPSQPVDQEGTHPVESVAELESEWEEPPAEEAWVEYPPAADELPPEEPPPAEEAWVEYPPAAEEPPTAVQPPLVEPEPPAEPEPPFEPATEAAEPPAPDPDPDPVTPTEPEPPADPVTAEHRAEAVTTPPPALDPPIADVDRTAPPMPARSSARPLPTPPRRRYTPPDPRRSPATGPARRSGRRWIKRIFAVLALLAVAFVLWFIFSLFQPFKGDGDGTVVVNVPRGATSREVGDLLADRGVVSSGFFFDLRAQVAGKRDDLKAGRFELAHDMSYGAAIDKLTQNPVAPPTINVTIPEGLSRKETAPLAKKAGVSGSYLAASDKHAGFSPRSYGAPRSTKTLEGFLFPATYEMGEKQATAGRLVGLQLDAFKRNFDEISMTKAKRRNLTPYDVLIIASMIEREAQVAKERELISAVIYNRLKQGIPLGIDATTRYELGQWSRPLRVSELQKDTPYNTRTRRGLPPTPIGNPGLASMKAAADPASAKYIYYVVKPGTCGEHAFSSTNAQFQRDVQRYEQARAKNGGKSPDTC</sequence>
<feature type="compositionally biased region" description="Pro residues" evidence="8">
    <location>
        <begin position="83"/>
        <end position="97"/>
    </location>
</feature>
<dbReference type="HAMAP" id="MF_02065">
    <property type="entry name" value="MltG"/>
    <property type="match status" value="1"/>
</dbReference>
<dbReference type="PRINTS" id="PR01217">
    <property type="entry name" value="PRICHEXTENSN"/>
</dbReference>
<comment type="catalytic activity">
    <reaction evidence="7">
        <text>a peptidoglycan chain = a peptidoglycan chain with N-acetyl-1,6-anhydromuramyl-[peptide] at the reducing end + a peptidoglycan chain with N-acetylglucosamine at the non-reducing end.</text>
        <dbReference type="EC" id="4.2.2.29"/>
    </reaction>
</comment>
<feature type="region of interest" description="Disordered" evidence="8">
    <location>
        <begin position="463"/>
        <end position="483"/>
    </location>
</feature>
<dbReference type="AlphaFoldDB" id="A0A9E6XZ48"/>
<feature type="compositionally biased region" description="Acidic residues" evidence="8">
    <location>
        <begin position="28"/>
        <end position="43"/>
    </location>
</feature>
<keyword evidence="1 7" id="KW-1003">Cell membrane</keyword>
<dbReference type="Pfam" id="PF02618">
    <property type="entry name" value="YceG"/>
    <property type="match status" value="1"/>
</dbReference>
<keyword evidence="10" id="KW-1185">Reference proteome</keyword>
<evidence type="ECO:0000313" key="9">
    <source>
        <dbReference type="EMBL" id="UGS37130.1"/>
    </source>
</evidence>
<dbReference type="GO" id="GO:0071555">
    <property type="term" value="P:cell wall organization"/>
    <property type="evidence" value="ECO:0007669"/>
    <property type="project" value="UniProtKB-KW"/>
</dbReference>
<dbReference type="EMBL" id="CP087164">
    <property type="protein sequence ID" value="UGS37130.1"/>
    <property type="molecule type" value="Genomic_DNA"/>
</dbReference>
<feature type="transmembrane region" description="Helical" evidence="7">
    <location>
        <begin position="199"/>
        <end position="219"/>
    </location>
</feature>
<organism evidence="9 10">
    <name type="scientific">Capillimicrobium parvum</name>
    <dbReference type="NCBI Taxonomy" id="2884022"/>
    <lineage>
        <taxon>Bacteria</taxon>
        <taxon>Bacillati</taxon>
        <taxon>Actinomycetota</taxon>
        <taxon>Thermoleophilia</taxon>
        <taxon>Solirubrobacterales</taxon>
        <taxon>Capillimicrobiaceae</taxon>
        <taxon>Capillimicrobium</taxon>
    </lineage>
</organism>
<comment type="subcellular location">
    <subcellularLocation>
        <location evidence="7">Cell membrane</location>
        <topology evidence="7">Single-pass membrane protein</topology>
    </subcellularLocation>
</comment>
<dbReference type="PANTHER" id="PTHR30518">
    <property type="entry name" value="ENDOLYTIC MUREIN TRANSGLYCOSYLASE"/>
    <property type="match status" value="1"/>
</dbReference>
<dbReference type="Gene3D" id="3.30.1490.480">
    <property type="entry name" value="Endolytic murein transglycosylase"/>
    <property type="match status" value="1"/>
</dbReference>
<protein>
    <recommendedName>
        <fullName evidence="7">Endolytic murein transglycosylase</fullName>
        <ecNumber evidence="7">4.2.2.29</ecNumber>
    </recommendedName>
    <alternativeName>
        <fullName evidence="7">Peptidoglycan lytic transglycosylase</fullName>
    </alternativeName>
    <alternativeName>
        <fullName evidence="7">Peptidoglycan polymerization terminase</fullName>
    </alternativeName>
</protein>
<evidence type="ECO:0000256" key="5">
    <source>
        <dbReference type="ARBA" id="ARBA00023239"/>
    </source>
</evidence>
<evidence type="ECO:0000256" key="8">
    <source>
        <dbReference type="SAM" id="MobiDB-lite"/>
    </source>
</evidence>
<dbReference type="GO" id="GO:0009252">
    <property type="term" value="P:peptidoglycan biosynthetic process"/>
    <property type="evidence" value="ECO:0007669"/>
    <property type="project" value="UniProtKB-UniRule"/>
</dbReference>
<reference evidence="9" key="1">
    <citation type="journal article" date="2022" name="Int. J. Syst. Evol. Microbiol.">
        <title>Pseudomonas aegrilactucae sp. nov. and Pseudomonas morbosilactucae sp. nov., pathogens causing bacterial rot of lettuce in Japan.</title>
        <authorList>
            <person name="Sawada H."/>
            <person name="Fujikawa T."/>
            <person name="Satou M."/>
        </authorList>
    </citation>
    <scope>NUCLEOTIDE SEQUENCE</scope>
    <source>
        <strain evidence="9">0166_1</strain>
    </source>
</reference>
<evidence type="ECO:0000256" key="4">
    <source>
        <dbReference type="ARBA" id="ARBA00023136"/>
    </source>
</evidence>
<keyword evidence="5 7" id="KW-0456">Lyase</keyword>
<evidence type="ECO:0000256" key="6">
    <source>
        <dbReference type="ARBA" id="ARBA00023316"/>
    </source>
</evidence>
<comment type="similarity">
    <text evidence="7">Belongs to the transglycosylase MltG family.</text>
</comment>
<dbReference type="GO" id="GO:0005886">
    <property type="term" value="C:plasma membrane"/>
    <property type="evidence" value="ECO:0007669"/>
    <property type="project" value="UniProtKB-SubCell"/>
</dbReference>
<evidence type="ECO:0000256" key="1">
    <source>
        <dbReference type="ARBA" id="ARBA00022475"/>
    </source>
</evidence>
<comment type="function">
    <text evidence="7">Functions as a peptidoglycan terminase that cleaves nascent peptidoglycan strands endolytically to terminate their elongation.</text>
</comment>
<keyword evidence="2 7" id="KW-0812">Transmembrane</keyword>
<dbReference type="Proteomes" id="UP001162834">
    <property type="component" value="Chromosome"/>
</dbReference>
<proteinExistence type="inferred from homology"/>
<accession>A0A9E6XZ48</accession>
<dbReference type="PANTHER" id="PTHR30518:SF2">
    <property type="entry name" value="ENDOLYTIC MUREIN TRANSGLYCOSYLASE"/>
    <property type="match status" value="1"/>
</dbReference>
<feature type="compositionally biased region" description="Pro residues" evidence="8">
    <location>
        <begin position="105"/>
        <end position="125"/>
    </location>
</feature>